<dbReference type="Proteomes" id="UP000218267">
    <property type="component" value="Chromosome"/>
</dbReference>
<dbReference type="GO" id="GO:0016829">
    <property type="term" value="F:lyase activity"/>
    <property type="evidence" value="ECO:0007669"/>
    <property type="project" value="UniProtKB-KW"/>
</dbReference>
<dbReference type="InterPro" id="IPR012480">
    <property type="entry name" value="Hepar_II_III_C"/>
</dbReference>
<accession>A0A1Y1CMM6</accession>
<organism evidence="7 8">
    <name type="scientific">Labilibaculum antarcticum</name>
    <dbReference type="NCBI Taxonomy" id="1717717"/>
    <lineage>
        <taxon>Bacteria</taxon>
        <taxon>Pseudomonadati</taxon>
        <taxon>Bacteroidota</taxon>
        <taxon>Bacteroidia</taxon>
        <taxon>Marinilabiliales</taxon>
        <taxon>Marinifilaceae</taxon>
        <taxon>Labilibaculum</taxon>
    </lineage>
</organism>
<dbReference type="InterPro" id="IPR008397">
    <property type="entry name" value="Alginate_lyase_dom"/>
</dbReference>
<dbReference type="InterPro" id="IPR008929">
    <property type="entry name" value="Chondroitin_lyas"/>
</dbReference>
<gene>
    <name evidence="7" type="ORF">ALGA_3305</name>
</gene>
<sequence length="750" mass="84928">MSKLKTYILFLFFIVLANWAYSQTHPNLILTKKGVVEIREQLSQLPMLQSSLQQAIDLVDGEMLKGIDVPVPKDMAGGYTHNRHKKNYVLMQKAGVLFQITQDEKYAVYVRDMLMEYAKMYPTLGLHPANRSYAPGKIFWQNLNDANWLVYTSEAYDCVYDWLSAKERKKLEKDLFRPFADHLSVDSPQFYNRVHNHSTWGNAAVGMIGFVMNDQELIDRAFYGLKSDNIKADQKDNDGGLIKMPGQGQAGFFAQLDNLFSPDGYYTEGPYYQRYAMYPFVMFAEAIENYRPEVKIFEYRDSLLVKAVQTLLNLTDVNGLFFPINDALKGMSYLSRELVSSVDIVYHFGGQDAGLLSVAEQQGQVMLDDSGLAVAKAIQEGKQKAYQKKSANYKDGAAGNEGALGILRAGKGENELCLVMKNTSQGMGHGHFDKLSFSLYDDKGEVIPDYGAARYVNIEQKFGGGYLHENTTWAKQTVAHNTVVVNEISHFGGKTDTGNKFHSEPYFFDADQENIQIISAKENNAYPGVKMHRTLALISDTRFEKPILLDVFCVNSDTAQQYELPYHFTGQLLSTNYEYQCPEVLTKMGESYGYQHLRLEAEGQVKGGNAKVSWLANNRFYSLTSYVSPEDKLLLVRLGANDPNFNLRQEPAFIIRKNQQKDAVFVSVVEVHGKYDRVTEFADNAFSSISKVDLLVNTDEYTAVAFQDKKENKWVLILANQEACKDSKHQLNVNGTDYMWSGAYHFIQSK</sequence>
<evidence type="ECO:0000256" key="3">
    <source>
        <dbReference type="ARBA" id="ARBA00022764"/>
    </source>
</evidence>
<dbReference type="KEGG" id="mbas:ALGA_3305"/>
<proteinExistence type="predicted"/>
<evidence type="ECO:0000313" key="7">
    <source>
        <dbReference type="EMBL" id="BAX81605.1"/>
    </source>
</evidence>
<dbReference type="Gene3D" id="2.70.98.70">
    <property type="match status" value="1"/>
</dbReference>
<keyword evidence="2" id="KW-0732">Signal</keyword>
<dbReference type="RefSeq" id="WP_096431167.1">
    <property type="nucleotide sequence ID" value="NZ_AP018042.1"/>
</dbReference>
<dbReference type="EMBL" id="AP018042">
    <property type="protein sequence ID" value="BAX81605.1"/>
    <property type="molecule type" value="Genomic_DNA"/>
</dbReference>
<keyword evidence="8" id="KW-1185">Reference proteome</keyword>
<evidence type="ECO:0000313" key="8">
    <source>
        <dbReference type="Proteomes" id="UP000218267"/>
    </source>
</evidence>
<dbReference type="Pfam" id="PF05426">
    <property type="entry name" value="Alginate_lyase"/>
    <property type="match status" value="1"/>
</dbReference>
<dbReference type="PANTHER" id="PTHR39210">
    <property type="entry name" value="HEPARIN-SULFATE LYASE"/>
    <property type="match status" value="1"/>
</dbReference>
<dbReference type="OrthoDB" id="9772435at2"/>
<evidence type="ECO:0000259" key="5">
    <source>
        <dbReference type="Pfam" id="PF05426"/>
    </source>
</evidence>
<protein>
    <submittedName>
        <fullName evidence="7">Heparinase</fullName>
    </submittedName>
</protein>
<dbReference type="SUPFAM" id="SSF48230">
    <property type="entry name" value="Chondroitin AC/alginate lyase"/>
    <property type="match status" value="1"/>
</dbReference>
<evidence type="ECO:0000256" key="4">
    <source>
        <dbReference type="ARBA" id="ARBA00023239"/>
    </source>
</evidence>
<dbReference type="PANTHER" id="PTHR39210:SF1">
    <property type="entry name" value="HEPARIN-SULFATE LYASE"/>
    <property type="match status" value="1"/>
</dbReference>
<dbReference type="Gene3D" id="1.50.10.100">
    <property type="entry name" value="Chondroitin AC/alginate lyase"/>
    <property type="match status" value="1"/>
</dbReference>
<dbReference type="GO" id="GO:0042597">
    <property type="term" value="C:periplasmic space"/>
    <property type="evidence" value="ECO:0007669"/>
    <property type="project" value="UniProtKB-SubCell"/>
</dbReference>
<dbReference type="AlphaFoldDB" id="A0A1Y1CMM6"/>
<feature type="domain" description="Alginate lyase" evidence="5">
    <location>
        <begin position="94"/>
        <end position="316"/>
    </location>
</feature>
<comment type="subcellular location">
    <subcellularLocation>
        <location evidence="1">Periplasm</location>
    </subcellularLocation>
</comment>
<keyword evidence="4" id="KW-0456">Lyase</keyword>
<feature type="domain" description="Heparinase II/III-like C-terminal" evidence="6">
    <location>
        <begin position="395"/>
        <end position="656"/>
    </location>
</feature>
<reference evidence="8" key="2">
    <citation type="journal article" date="2020" name="Antonie Van Leeuwenhoek">
        <title>Labilibaculum antarcticum sp. nov., a novel facultative anaerobic, psychrotorelant bacterium isolated from marine sediment of Antarctica.</title>
        <authorList>
            <person name="Watanabe M."/>
            <person name="Kojima H."/>
            <person name="Fukui M."/>
        </authorList>
    </citation>
    <scope>NUCLEOTIDE SEQUENCE [LARGE SCALE GENOMIC DNA]</scope>
    <source>
        <strain evidence="8">SPP2</strain>
    </source>
</reference>
<evidence type="ECO:0000259" key="6">
    <source>
        <dbReference type="Pfam" id="PF07940"/>
    </source>
</evidence>
<name>A0A1Y1CMM6_9BACT</name>
<keyword evidence="3" id="KW-0574">Periplasm</keyword>
<evidence type="ECO:0000256" key="1">
    <source>
        <dbReference type="ARBA" id="ARBA00004418"/>
    </source>
</evidence>
<dbReference type="Pfam" id="PF07940">
    <property type="entry name" value="Hepar_II_III_C"/>
    <property type="match status" value="1"/>
</dbReference>
<reference evidence="7 8" key="1">
    <citation type="journal article" date="2018" name="Mar. Genomics">
        <title>Complete genome sequence of Marinifilaceae bacterium strain SPP2, isolated from the Antarctic marine sediment.</title>
        <authorList>
            <person name="Watanabe M."/>
            <person name="Kojima H."/>
            <person name="Fukui M."/>
        </authorList>
    </citation>
    <scope>NUCLEOTIDE SEQUENCE [LARGE SCALE GENOMIC DNA]</scope>
    <source>
        <strain evidence="7 8">SPP2</strain>
    </source>
</reference>
<evidence type="ECO:0000256" key="2">
    <source>
        <dbReference type="ARBA" id="ARBA00022729"/>
    </source>
</evidence>